<proteinExistence type="predicted"/>
<gene>
    <name evidence="3" type="ORF">PVAND_012191</name>
</gene>
<evidence type="ECO:0000313" key="3">
    <source>
        <dbReference type="EMBL" id="KAG5682872.1"/>
    </source>
</evidence>
<dbReference type="GO" id="GO:0005737">
    <property type="term" value="C:cytoplasm"/>
    <property type="evidence" value="ECO:0007669"/>
    <property type="project" value="TreeGrafter"/>
</dbReference>
<evidence type="ECO:0000313" key="4">
    <source>
        <dbReference type="Proteomes" id="UP001107558"/>
    </source>
</evidence>
<keyword evidence="4" id="KW-1185">Reference proteome</keyword>
<dbReference type="Pfam" id="PF21034">
    <property type="entry name" value="BCAS3_WD40"/>
    <property type="match status" value="1"/>
</dbReference>
<feature type="region of interest" description="Disordered" evidence="1">
    <location>
        <begin position="1370"/>
        <end position="1395"/>
    </location>
</feature>
<feature type="compositionally biased region" description="Acidic residues" evidence="1">
    <location>
        <begin position="1319"/>
        <end position="1338"/>
    </location>
</feature>
<feature type="compositionally biased region" description="Low complexity" evidence="1">
    <location>
        <begin position="1377"/>
        <end position="1395"/>
    </location>
</feature>
<dbReference type="GO" id="GO:0042594">
    <property type="term" value="P:response to starvation"/>
    <property type="evidence" value="ECO:0007669"/>
    <property type="project" value="TreeGrafter"/>
</dbReference>
<feature type="region of interest" description="Disordered" evidence="1">
    <location>
        <begin position="1"/>
        <end position="24"/>
    </location>
</feature>
<reference evidence="3" key="1">
    <citation type="submission" date="2021-03" db="EMBL/GenBank/DDBJ databases">
        <title>Chromosome level genome of the anhydrobiotic midge Polypedilum vanderplanki.</title>
        <authorList>
            <person name="Yoshida Y."/>
            <person name="Kikawada T."/>
            <person name="Gusev O."/>
        </authorList>
    </citation>
    <scope>NUCLEOTIDE SEQUENCE</scope>
    <source>
        <strain evidence="3">NIAS01</strain>
        <tissue evidence="3">Whole body or cell culture</tissue>
    </source>
</reference>
<dbReference type="Gene3D" id="2.130.10.10">
    <property type="entry name" value="YVTN repeat-like/Quinoprotein amine dehydrogenase"/>
    <property type="match status" value="1"/>
</dbReference>
<dbReference type="InterPro" id="IPR011047">
    <property type="entry name" value="Quinoprotein_ADH-like_sf"/>
</dbReference>
<feature type="compositionally biased region" description="Polar residues" evidence="1">
    <location>
        <begin position="532"/>
        <end position="546"/>
    </location>
</feature>
<accession>A0A9J6CLP2</accession>
<feature type="region of interest" description="Disordered" evidence="1">
    <location>
        <begin position="1301"/>
        <end position="1347"/>
    </location>
</feature>
<feature type="region of interest" description="Disordered" evidence="1">
    <location>
        <begin position="1522"/>
        <end position="1555"/>
    </location>
</feature>
<feature type="region of interest" description="Disordered" evidence="1">
    <location>
        <begin position="1106"/>
        <end position="1250"/>
    </location>
</feature>
<protein>
    <recommendedName>
        <fullName evidence="2">BCAS3 WD40 domain-containing protein</fullName>
    </recommendedName>
</protein>
<comment type="caution">
    <text evidence="3">The sequence shown here is derived from an EMBL/GenBank/DDBJ whole genome shotgun (WGS) entry which is preliminary data.</text>
</comment>
<dbReference type="InterPro" id="IPR045142">
    <property type="entry name" value="BCAS3-like"/>
</dbReference>
<dbReference type="EMBL" id="JADBJN010000001">
    <property type="protein sequence ID" value="KAG5682872.1"/>
    <property type="molecule type" value="Genomic_DNA"/>
</dbReference>
<feature type="compositionally biased region" description="Basic residues" evidence="1">
    <location>
        <begin position="955"/>
        <end position="964"/>
    </location>
</feature>
<dbReference type="PANTHER" id="PTHR13268:SF0">
    <property type="entry name" value="BCAS3 MICROTUBULE ASSOCIATED CELL MIGRATION FACTOR"/>
    <property type="match status" value="1"/>
</dbReference>
<dbReference type="SUPFAM" id="SSF50998">
    <property type="entry name" value="Quinoprotein alcohol dehydrogenase-like"/>
    <property type="match status" value="1"/>
</dbReference>
<sequence>MSAESHQKRTPSASSSENVRLVPNIVPPQPVSDRSILDSVAGFINDVALTNVPQSNPKDAILWVKFENLADISDTCLGEDWDIEGNLPPPLLLCIGYATGIQVWAVPANGEAIEVMSWKHGSVNILRILPTPFLSNNSELANDLLDQFIHKRPLMALCGDCPIPNQAPVTSSQQLHAVNFVSLKDGDLVKTIKFKSPIVDIVANRISIAITFYERIAIFDARTLEDRLTVTTCYPCPNGLCPIALGDRWLAYAERKLIPSKTSAGGCFADGIPSYTATVLNAAKSLGKGLRELGEQVAAGLAGSSAAMQQNPSVLTAVDGTQAGIVTILDIKHPIKDISPTTGTPVAINGSDPIIAHFMAHTEAVIAMSFDPSGMLLLTADRRGHDFNVFRIQPHPCGSVLAAVHHLYVLHRGDTSAKVQDIAFSFDSRWVAVSTLRGTTHVFPITPYGGQCGFRTHSSPHVVNRLSRFHRSAGLPVDGRSSSPILMAEHAVQSTAYANPRLPPFPHPTVVLPLAQLRQPSSLNSTTTLMSVAGGTAQSSSKSTTGRTRHHSAEESHTKPLRVAAVFAKARSWLLEPPGMHETPSRLHRRAVDSLFVIAGHGALIQYDLEPRHASNIPKEKICDESPIELEVEAKAQWILGQKSNSQLEISPPLPADNWLIKDRVIDNNLNLDTSQIENLRTDDRDDRWLSQVEIVTHAGPHRRLWMGPQFVFKLYHTPSGHSLAHIDMESVEVGARTRSTPVNMPSNLTTSARPLVPVLIESGSCSSHEQSPRLLDSFHYESTDSEIVSGPDSQLKEDLADAMRDCAPIARDAATCDKMGRDNETIITDEASSVHTVVVSVVNPQGIITQVKDNESQNFEFVEKFDDNYILENCDETMFRPVVTVMSDPSKQVISDELSIEECSKPVEMPLELVVPVIDEKVMEEKRRQKEEKIKKEQEAAKKLKEEMKDNGKKGKKGQKNNKKAFENDKKSNVTQKSSIDELKVEKLPIKMEDESVTCNKKDIIDSKDNETVVDVEKSHNIKEIKAINIEDMKEAQIEVKCEAECEKLSEIPEIEVEKATKVLSASLEKTKEEEKVVIMPPKVEEKEETKNEWDFSSSKIETVEEFPSLLNEPQTVTKKNESKKKKKNQKYQDRKLSDANISPDDSETLHKSSDSDSTPSEQPSALQAISFSQVMQTIDSSKPQKVETIELPKPIAAVIETPVKSDSWKRNKKNKKGQKSQEKTSPIFDLPPLEPPPPLPSSFDNDDHCEIDQDAILKISKHETIGDDEIEIVPHEEIQVIQDSPKKNEETFIKNEDFYDIDDELPPLEPFEPFDIAPEEEEEDIKEEEIIDEEENNSEKQEMKKKMSELLKDTNMVFAMCSSLKEIKSDEESKSMSSSSHIQRSTSSSLTTNTTTATFASASSQQIGEGLDSDYKSLDLELEEAAATAPAQESEFKIPLAITKSSSIDKDDAEVEDISSFEATSSETDADDSSKKSNLATKFKREDDEELRPLLLETSTTSLTLPVSSGSNILTTEANETTTLPESNQKSQATSNNNNNGKRSPSDVAGKSTTTKDVVDGLLVAKVDGTDTLINFDNDNELSSSSFSSSYSGDLLHFQNASDDLI</sequence>
<feature type="region of interest" description="Disordered" evidence="1">
    <location>
        <begin position="532"/>
        <end position="557"/>
    </location>
</feature>
<feature type="compositionally biased region" description="Basic and acidic residues" evidence="1">
    <location>
        <begin position="926"/>
        <end position="954"/>
    </location>
</feature>
<dbReference type="InterPro" id="IPR048382">
    <property type="entry name" value="BCAS3_WD40"/>
</dbReference>
<feature type="region of interest" description="Disordered" evidence="1">
    <location>
        <begin position="1426"/>
        <end position="1489"/>
    </location>
</feature>
<feature type="compositionally biased region" description="Polar residues" evidence="1">
    <location>
        <begin position="1522"/>
        <end position="1545"/>
    </location>
</feature>
<evidence type="ECO:0000259" key="2">
    <source>
        <dbReference type="Pfam" id="PF21034"/>
    </source>
</evidence>
<dbReference type="PANTHER" id="PTHR13268">
    <property type="entry name" value="BREAST CARCINOMA AMPLIFIED SEQUENCE 3"/>
    <property type="match status" value="1"/>
</dbReference>
<evidence type="ECO:0000256" key="1">
    <source>
        <dbReference type="SAM" id="MobiDB-lite"/>
    </source>
</evidence>
<feature type="domain" description="BCAS3 WD40" evidence="2">
    <location>
        <begin position="60"/>
        <end position="475"/>
    </location>
</feature>
<feature type="region of interest" description="Disordered" evidence="1">
    <location>
        <begin position="926"/>
        <end position="979"/>
    </location>
</feature>
<feature type="compositionally biased region" description="Polar residues" evidence="1">
    <location>
        <begin position="1157"/>
        <end position="1183"/>
    </location>
</feature>
<dbReference type="OrthoDB" id="25778at2759"/>
<dbReference type="InterPro" id="IPR015943">
    <property type="entry name" value="WD40/YVTN_repeat-like_dom_sf"/>
</dbReference>
<dbReference type="Proteomes" id="UP001107558">
    <property type="component" value="Chromosome 1"/>
</dbReference>
<organism evidence="3 4">
    <name type="scientific">Polypedilum vanderplanki</name>
    <name type="common">Sleeping chironomid midge</name>
    <dbReference type="NCBI Taxonomy" id="319348"/>
    <lineage>
        <taxon>Eukaryota</taxon>
        <taxon>Metazoa</taxon>
        <taxon>Ecdysozoa</taxon>
        <taxon>Arthropoda</taxon>
        <taxon>Hexapoda</taxon>
        <taxon>Insecta</taxon>
        <taxon>Pterygota</taxon>
        <taxon>Neoptera</taxon>
        <taxon>Endopterygota</taxon>
        <taxon>Diptera</taxon>
        <taxon>Nematocera</taxon>
        <taxon>Chironomoidea</taxon>
        <taxon>Chironomidae</taxon>
        <taxon>Chironominae</taxon>
        <taxon>Polypedilum</taxon>
        <taxon>Polypedilum</taxon>
    </lineage>
</organism>
<dbReference type="GO" id="GO:0006914">
    <property type="term" value="P:autophagy"/>
    <property type="evidence" value="ECO:0007669"/>
    <property type="project" value="InterPro"/>
</dbReference>
<name>A0A9J6CLP2_POLVA</name>